<dbReference type="EMBL" id="JADGMS010000016">
    <property type="protein sequence ID" value="KAF9664682.1"/>
    <property type="molecule type" value="Genomic_DNA"/>
</dbReference>
<organism evidence="1 2">
    <name type="scientific">Salix dunnii</name>
    <dbReference type="NCBI Taxonomy" id="1413687"/>
    <lineage>
        <taxon>Eukaryota</taxon>
        <taxon>Viridiplantae</taxon>
        <taxon>Streptophyta</taxon>
        <taxon>Embryophyta</taxon>
        <taxon>Tracheophyta</taxon>
        <taxon>Spermatophyta</taxon>
        <taxon>Magnoliopsida</taxon>
        <taxon>eudicotyledons</taxon>
        <taxon>Gunneridae</taxon>
        <taxon>Pentapetalae</taxon>
        <taxon>rosids</taxon>
        <taxon>fabids</taxon>
        <taxon>Malpighiales</taxon>
        <taxon>Salicaceae</taxon>
        <taxon>Saliceae</taxon>
        <taxon>Salix</taxon>
    </lineage>
</organism>
<protein>
    <submittedName>
        <fullName evidence="1">Uncharacterized protein</fullName>
    </submittedName>
</protein>
<evidence type="ECO:0000313" key="1">
    <source>
        <dbReference type="EMBL" id="KAF9664682.1"/>
    </source>
</evidence>
<accession>A0A835J507</accession>
<gene>
    <name evidence="1" type="ORF">SADUNF_Sadunf16G0043600</name>
</gene>
<keyword evidence="2" id="KW-1185">Reference proteome</keyword>
<comment type="caution">
    <text evidence="1">The sequence shown here is derived from an EMBL/GenBank/DDBJ whole genome shotgun (WGS) entry which is preliminary data.</text>
</comment>
<reference evidence="1 2" key="1">
    <citation type="submission" date="2020-10" db="EMBL/GenBank/DDBJ databases">
        <title>Plant Genome Project.</title>
        <authorList>
            <person name="Zhang R.-G."/>
        </authorList>
    </citation>
    <scope>NUCLEOTIDE SEQUENCE [LARGE SCALE GENOMIC DNA]</scope>
    <source>
        <strain evidence="1">FAFU-HL-1</strain>
        <tissue evidence="1">Leaf</tissue>
    </source>
</reference>
<proteinExistence type="predicted"/>
<name>A0A835J507_9ROSI</name>
<evidence type="ECO:0000313" key="2">
    <source>
        <dbReference type="Proteomes" id="UP000657918"/>
    </source>
</evidence>
<dbReference type="AlphaFoldDB" id="A0A835J507"/>
<sequence length="77" mass="8562">MKVVVLPFSYEGSRFCGFAACNQVSSPSGLSLSASSLCLLADRDRRDDESFELVLRRHQFIALIINVQGIINWSRIG</sequence>
<dbReference type="Proteomes" id="UP000657918">
    <property type="component" value="Chromosome 16"/>
</dbReference>